<feature type="transmembrane region" description="Helical" evidence="6">
    <location>
        <begin position="435"/>
        <end position="458"/>
    </location>
</feature>
<dbReference type="RefSeq" id="WP_182337639.1">
    <property type="nucleotide sequence ID" value="NZ_JACGXS010000001.1"/>
</dbReference>
<accession>A0A7W3IHC4</accession>
<feature type="transmembrane region" description="Helical" evidence="6">
    <location>
        <begin position="352"/>
        <end position="385"/>
    </location>
</feature>
<keyword evidence="2" id="KW-1003">Cell membrane</keyword>
<keyword evidence="3 6" id="KW-0812">Transmembrane</keyword>
<evidence type="ECO:0000256" key="5">
    <source>
        <dbReference type="ARBA" id="ARBA00023136"/>
    </source>
</evidence>
<evidence type="ECO:0000259" key="7">
    <source>
        <dbReference type="SMART" id="SM00849"/>
    </source>
</evidence>
<dbReference type="InterPro" id="IPR036866">
    <property type="entry name" value="RibonucZ/Hydroxyglut_hydro"/>
</dbReference>
<dbReference type="Pfam" id="PF13567">
    <property type="entry name" value="DUF4131"/>
    <property type="match status" value="1"/>
</dbReference>
<dbReference type="InterPro" id="IPR035681">
    <property type="entry name" value="ComA-like_MBL"/>
</dbReference>
<feature type="transmembrane region" description="Helical" evidence="6">
    <location>
        <begin position="405"/>
        <end position="423"/>
    </location>
</feature>
<protein>
    <submittedName>
        <fullName evidence="8">DNA internalization-related competence protein ComEC/Rec2</fullName>
    </submittedName>
</protein>
<feature type="domain" description="Metallo-beta-lactamase" evidence="7">
    <location>
        <begin position="553"/>
        <end position="739"/>
    </location>
</feature>
<evidence type="ECO:0000256" key="3">
    <source>
        <dbReference type="ARBA" id="ARBA00022692"/>
    </source>
</evidence>
<dbReference type="CDD" id="cd07731">
    <property type="entry name" value="ComA-like_MBL-fold"/>
    <property type="match status" value="1"/>
</dbReference>
<dbReference type="GO" id="GO:0005886">
    <property type="term" value="C:plasma membrane"/>
    <property type="evidence" value="ECO:0007669"/>
    <property type="project" value="UniProtKB-SubCell"/>
</dbReference>
<evidence type="ECO:0000256" key="4">
    <source>
        <dbReference type="ARBA" id="ARBA00022989"/>
    </source>
</evidence>
<dbReference type="AlphaFoldDB" id="A0A7W3IHC4"/>
<name>A0A7W3IHC4_9GAMM</name>
<gene>
    <name evidence="8" type="ORF">H4O11_01305</name>
</gene>
<dbReference type="NCBIfam" id="TIGR00361">
    <property type="entry name" value="ComEC_Rec2"/>
    <property type="match status" value="1"/>
</dbReference>
<dbReference type="PANTHER" id="PTHR30619:SF1">
    <property type="entry name" value="RECOMBINATION PROTEIN 2"/>
    <property type="match status" value="1"/>
</dbReference>
<comment type="caution">
    <text evidence="8">The sequence shown here is derived from an EMBL/GenBank/DDBJ whole genome shotgun (WGS) entry which is preliminary data.</text>
</comment>
<dbReference type="NCBIfam" id="TIGR00360">
    <property type="entry name" value="ComEC_N-term"/>
    <property type="match status" value="1"/>
</dbReference>
<dbReference type="InterPro" id="IPR052159">
    <property type="entry name" value="Competence_DNA_uptake"/>
</dbReference>
<keyword evidence="9" id="KW-1185">Reference proteome</keyword>
<evidence type="ECO:0000313" key="8">
    <source>
        <dbReference type="EMBL" id="MBA8680449.1"/>
    </source>
</evidence>
<proteinExistence type="predicted"/>
<evidence type="ECO:0000256" key="6">
    <source>
        <dbReference type="SAM" id="Phobius"/>
    </source>
</evidence>
<dbReference type="InterPro" id="IPR004477">
    <property type="entry name" value="ComEC_N"/>
</dbReference>
<dbReference type="Gene3D" id="3.60.15.10">
    <property type="entry name" value="Ribonuclease Z/Hydroxyacylglutathione hydrolase-like"/>
    <property type="match status" value="1"/>
</dbReference>
<feature type="transmembrane region" description="Helical" evidence="6">
    <location>
        <begin position="310"/>
        <end position="340"/>
    </location>
</feature>
<evidence type="ECO:0000256" key="2">
    <source>
        <dbReference type="ARBA" id="ARBA00022475"/>
    </source>
</evidence>
<sequence length="816" mass="85766">MGSQARDDPATVPCLLGKASAAALVAGATVCCLLPQLPPAWGAWSGLAAGGALWLRRWRGRWLGPLLVGASWAALHGHWALDAQLPPHAAPLDRTVSGRVIDLPDHQPHASRFLLRIDGSDATPPGLRGRRVQVYWSAPFARPGGSSPEADVDGSVTRLSVAAGARWQLPLRLRAPRSRINPGGFDGERHALALGIIGSAQVRGGAQARELAAGHGLPAWREAMASRVDMRVGADTARFVRALALGDTRGLQDSDWEQLRALGLTHLIAISGFHVGLVAGGFALLVGGAWRCASVLPRLLPRPTAAAMAAAAGAMAYALVAGLALPTVRTALMIVVVALARATRRRLPWAQSLALAAFATLLVTPLSVLAAGFWLSFGGVLWLLWCLPGGGRPETGLRGLLKPFFAAQGVASLALLPLGISLFGQASRIGPLVNLVAVPWWSLVVVPLALLGTALEAIHPGLGGWAWRLAGWTFDLSWHWLQPAAGWAGAVWWVPAAPRWTLPMALAGVFWWLLPRGRGGLLAAPLLCLPLLWPARQLPVPGAVELLVLDVGQGTAVLVRTTTHSLLYDLGPPGVGAGTDAGERVVVPALRALATGPPDRVLLSHGDADHAGGLPGLRRWLPAVPVMAPVGSGVAGAAPCHRGQQWQWDGVEFRVLYPPLGHRERGNESSCVLRIGTAHGALLLAGDIGRRSEAWLLQAGRQDLAAAAVLVPHHGSAGSSSAAWVLAVAPRLALVSAGHRNRFGHPRAEVVQRWHDAGAEVLGTAGSGALRVWLDGQGLHVREQRVHESRWWDAVGRERAAAILSVDKQAADGPEG</sequence>
<feature type="transmembrane region" description="Helical" evidence="6">
    <location>
        <begin position="267"/>
        <end position="290"/>
    </location>
</feature>
<dbReference type="Proteomes" id="UP000547058">
    <property type="component" value="Unassembled WGS sequence"/>
</dbReference>
<reference evidence="8 9" key="1">
    <citation type="submission" date="2020-08" db="EMBL/GenBank/DDBJ databases">
        <title>Stenotrophomonas tumulicola JCM 30961.</title>
        <authorList>
            <person name="Deng Y."/>
        </authorList>
    </citation>
    <scope>NUCLEOTIDE SEQUENCE [LARGE SCALE GENOMIC DNA]</scope>
    <source>
        <strain evidence="8 9">JCM 30961</strain>
    </source>
</reference>
<comment type="subcellular location">
    <subcellularLocation>
        <location evidence="1">Cell membrane</location>
        <topology evidence="1">Multi-pass membrane protein</topology>
    </subcellularLocation>
</comment>
<dbReference type="Pfam" id="PF03772">
    <property type="entry name" value="Competence"/>
    <property type="match status" value="1"/>
</dbReference>
<dbReference type="InterPro" id="IPR004797">
    <property type="entry name" value="Competence_ComEC/Rec2"/>
</dbReference>
<evidence type="ECO:0000256" key="1">
    <source>
        <dbReference type="ARBA" id="ARBA00004651"/>
    </source>
</evidence>
<dbReference type="SUPFAM" id="SSF56281">
    <property type="entry name" value="Metallo-hydrolase/oxidoreductase"/>
    <property type="match status" value="1"/>
</dbReference>
<evidence type="ECO:0000313" key="9">
    <source>
        <dbReference type="Proteomes" id="UP000547058"/>
    </source>
</evidence>
<dbReference type="InterPro" id="IPR025405">
    <property type="entry name" value="DUF4131"/>
</dbReference>
<keyword evidence="5 6" id="KW-0472">Membrane</keyword>
<organism evidence="8 9">
    <name type="scientific">Stenotrophomonas tumulicola</name>
    <dbReference type="NCBI Taxonomy" id="1685415"/>
    <lineage>
        <taxon>Bacteria</taxon>
        <taxon>Pseudomonadati</taxon>
        <taxon>Pseudomonadota</taxon>
        <taxon>Gammaproteobacteria</taxon>
        <taxon>Lysobacterales</taxon>
        <taxon>Lysobacteraceae</taxon>
        <taxon>Stenotrophomonas</taxon>
    </lineage>
</organism>
<dbReference type="GO" id="GO:0030420">
    <property type="term" value="P:establishment of competence for transformation"/>
    <property type="evidence" value="ECO:0007669"/>
    <property type="project" value="InterPro"/>
</dbReference>
<dbReference type="PANTHER" id="PTHR30619">
    <property type="entry name" value="DNA INTERNALIZATION/COMPETENCE PROTEIN COMEC/REC2"/>
    <property type="match status" value="1"/>
</dbReference>
<dbReference type="SMART" id="SM00849">
    <property type="entry name" value="Lactamase_B"/>
    <property type="match status" value="1"/>
</dbReference>
<keyword evidence="4 6" id="KW-1133">Transmembrane helix</keyword>
<dbReference type="EMBL" id="JACGXS010000001">
    <property type="protein sequence ID" value="MBA8680449.1"/>
    <property type="molecule type" value="Genomic_DNA"/>
</dbReference>
<dbReference type="InterPro" id="IPR001279">
    <property type="entry name" value="Metallo-B-lactamas"/>
</dbReference>
<dbReference type="Pfam" id="PF00753">
    <property type="entry name" value="Lactamase_B"/>
    <property type="match status" value="1"/>
</dbReference>